<evidence type="ECO:0000313" key="3">
    <source>
        <dbReference type="Proteomes" id="UP000766698"/>
    </source>
</evidence>
<accession>A0ABR6EHZ7</accession>
<evidence type="ECO:0000256" key="1">
    <source>
        <dbReference type="SAM" id="SignalP"/>
    </source>
</evidence>
<reference evidence="3" key="1">
    <citation type="journal article" date="2020" name="Syst. Appl. Microbiol.">
        <title>Streptomyces alkaliterrae sp. nov., isolated from an alkaline soil, and emended descriptions of Streptomyces alkaliphilus, Streptomyces calidiresistens and Streptomyces durbertensis.</title>
        <authorList>
            <person name="Swiecimska M."/>
            <person name="Golinska P."/>
            <person name="Nouioui I."/>
            <person name="Wypij M."/>
            <person name="Rai M."/>
            <person name="Sangal V."/>
            <person name="Goodfellow M."/>
        </authorList>
    </citation>
    <scope>NUCLEOTIDE SEQUENCE [LARGE SCALE GENOMIC DNA]</scope>
    <source>
        <strain evidence="3">DSM 104538</strain>
    </source>
</reference>
<protein>
    <submittedName>
        <fullName evidence="2">Uncharacterized protein</fullName>
    </submittedName>
</protein>
<gene>
    <name evidence="2" type="ORF">GL263_15500</name>
</gene>
<feature type="signal peptide" evidence="1">
    <location>
        <begin position="1"/>
        <end position="32"/>
    </location>
</feature>
<organism evidence="2 3">
    <name type="scientific">Streptomyces durbertensis</name>
    <dbReference type="NCBI Taxonomy" id="2448886"/>
    <lineage>
        <taxon>Bacteria</taxon>
        <taxon>Bacillati</taxon>
        <taxon>Actinomycetota</taxon>
        <taxon>Actinomycetes</taxon>
        <taxon>Kitasatosporales</taxon>
        <taxon>Streptomycetaceae</taxon>
        <taxon>Streptomyces</taxon>
    </lineage>
</organism>
<dbReference type="InterPro" id="IPR006311">
    <property type="entry name" value="TAT_signal"/>
</dbReference>
<proteinExistence type="predicted"/>
<keyword evidence="1" id="KW-0732">Signal</keyword>
<dbReference type="PROSITE" id="PS51318">
    <property type="entry name" value="TAT"/>
    <property type="match status" value="1"/>
</dbReference>
<feature type="chain" id="PRO_5046856045" evidence="1">
    <location>
        <begin position="33"/>
        <end position="146"/>
    </location>
</feature>
<keyword evidence="3" id="KW-1185">Reference proteome</keyword>
<sequence>MRTASRRRIAQRSGAVTAATLLALTFTGDAWAGSFTTSMSGVRTGFESRRWTDDGGSGPTKIEFTTCTANGGQTPFSSTEVELWQDISMWPDGRRGVRTLTACKNGTAVGEYRAMEKGDKMYFRISKINGMESNISLSVKHVRVAY</sequence>
<dbReference type="Proteomes" id="UP000766698">
    <property type="component" value="Unassembled WGS sequence"/>
</dbReference>
<evidence type="ECO:0000313" key="2">
    <source>
        <dbReference type="EMBL" id="MBB1244961.1"/>
    </source>
</evidence>
<name>A0ABR6EHZ7_9ACTN</name>
<dbReference type="RefSeq" id="WP_182856301.1">
    <property type="nucleotide sequence ID" value="NZ_WMLF01000216.1"/>
</dbReference>
<comment type="caution">
    <text evidence="2">The sequence shown here is derived from an EMBL/GenBank/DDBJ whole genome shotgun (WGS) entry which is preliminary data.</text>
</comment>
<dbReference type="EMBL" id="WMLF01000216">
    <property type="protein sequence ID" value="MBB1244961.1"/>
    <property type="molecule type" value="Genomic_DNA"/>
</dbReference>